<name>A0A850QP34_PHODD</name>
<evidence type="ECO:0000313" key="2">
    <source>
        <dbReference type="Proteomes" id="UP000533429"/>
    </source>
</evidence>
<reference evidence="1 2" key="1">
    <citation type="submission" date="2020-06" db="EMBL/GenBank/DDBJ databases">
        <title>Photobacterium damselae subsp. damselae comparative genomics.</title>
        <authorList>
            <person name="Osorio C.R."/>
        </authorList>
    </citation>
    <scope>NUCLEOTIDE SEQUENCE [LARGE SCALE GENOMIC DNA]</scope>
    <source>
        <strain evidence="1 2">TW250/03</strain>
    </source>
</reference>
<dbReference type="EMBL" id="JABXOR010000895">
    <property type="protein sequence ID" value="NVP01377.1"/>
    <property type="molecule type" value="Genomic_DNA"/>
</dbReference>
<dbReference type="Proteomes" id="UP000533429">
    <property type="component" value="Unassembled WGS sequence"/>
</dbReference>
<proteinExistence type="predicted"/>
<comment type="caution">
    <text evidence="1">The sequence shown here is derived from an EMBL/GenBank/DDBJ whole genome shotgun (WGS) entry which is preliminary data.</text>
</comment>
<gene>
    <name evidence="1" type="ORF">HWA77_14280</name>
</gene>
<sequence>MLRITAAPIFDSMTLLTQQKLSELARLTLHRARGLENEFSALVGCGEIFDITDEVLVRLAIS</sequence>
<protein>
    <submittedName>
        <fullName evidence="1">Uncharacterized protein</fullName>
    </submittedName>
</protein>
<evidence type="ECO:0000313" key="1">
    <source>
        <dbReference type="EMBL" id="NVP01377.1"/>
    </source>
</evidence>
<organism evidence="1 2">
    <name type="scientific">Photobacterium damselae subsp. damselae</name>
    <name type="common">Listonella damsela</name>
    <dbReference type="NCBI Taxonomy" id="85581"/>
    <lineage>
        <taxon>Bacteria</taxon>
        <taxon>Pseudomonadati</taxon>
        <taxon>Pseudomonadota</taxon>
        <taxon>Gammaproteobacteria</taxon>
        <taxon>Vibrionales</taxon>
        <taxon>Vibrionaceae</taxon>
        <taxon>Photobacterium</taxon>
    </lineage>
</organism>
<dbReference type="AlphaFoldDB" id="A0A850QP34"/>
<accession>A0A850QP34</accession>